<proteinExistence type="predicted"/>
<feature type="domain" description="Transketolase C-terminal" evidence="5">
    <location>
        <begin position="201"/>
        <end position="318"/>
    </location>
</feature>
<dbReference type="RefSeq" id="WP_222976501.1">
    <property type="nucleotide sequence ID" value="NZ_JAINVZ010000005.1"/>
</dbReference>
<reference evidence="6 7" key="1">
    <citation type="submission" date="2021-08" db="EMBL/GenBank/DDBJ databases">
        <title>Streptomyces sp. PTM05 isolated from lichen.</title>
        <authorList>
            <person name="Somphong A."/>
            <person name="Phongsopitanun W."/>
            <person name="Tanasupawat S."/>
        </authorList>
    </citation>
    <scope>NUCLEOTIDE SEQUENCE [LARGE SCALE GENOMIC DNA]</scope>
    <source>
        <strain evidence="6 7">Ptm05</strain>
    </source>
</reference>
<evidence type="ECO:0000256" key="2">
    <source>
        <dbReference type="ARBA" id="ARBA00023002"/>
    </source>
</evidence>
<dbReference type="SUPFAM" id="SSF52518">
    <property type="entry name" value="Thiamin diphosphate-binding fold (THDP-binding)"/>
    <property type="match status" value="1"/>
</dbReference>
<evidence type="ECO:0000256" key="1">
    <source>
        <dbReference type="ARBA" id="ARBA00001964"/>
    </source>
</evidence>
<dbReference type="Pfam" id="PF02780">
    <property type="entry name" value="Transketolase_C"/>
    <property type="match status" value="1"/>
</dbReference>
<dbReference type="InterPro" id="IPR033248">
    <property type="entry name" value="Transketolase_C"/>
</dbReference>
<sequence>MASPITTASVRQAMLDAIAEAMADDGSVVLVAPGRGDRAPERAADPADESGDAVDPGRVLVPPSDAVALGALCAGAAAGGLRPVLDLTAAADPRAALSQVESVAAGMYYRTGGQASCPLVCCVEASAWESPFARLVNAPGLKAALLSGDADIRALVLSAIRDPNPVVLVVEDTERIGGLASVALAAPADDATTERPAALGPAAIRRTGTDVTLVAIGAVTATALAVAGDLSEDGISAEVVEIRTLAPLDVDTVLESVARTRRLVVCEDAPGFCSVSGEIVASVAGVALPLLKAPPRRVTREHTPRPGAPGLRERVEVTERDVRAAVRHVMGPYAAM</sequence>
<feature type="compositionally biased region" description="Basic and acidic residues" evidence="4">
    <location>
        <begin position="35"/>
        <end position="45"/>
    </location>
</feature>
<comment type="caution">
    <text evidence="6">The sequence shown here is derived from an EMBL/GenBank/DDBJ whole genome shotgun (WGS) entry which is preliminary data.</text>
</comment>
<organism evidence="6 7">
    <name type="scientific">Streptantibioticus parmotrematis</name>
    <dbReference type="NCBI Taxonomy" id="2873249"/>
    <lineage>
        <taxon>Bacteria</taxon>
        <taxon>Bacillati</taxon>
        <taxon>Actinomycetota</taxon>
        <taxon>Actinomycetes</taxon>
        <taxon>Kitasatosporales</taxon>
        <taxon>Streptomycetaceae</taxon>
        <taxon>Streptantibioticus</taxon>
    </lineage>
</organism>
<gene>
    <name evidence="6" type="ORF">K7472_10535</name>
</gene>
<dbReference type="PANTHER" id="PTHR43257:SF2">
    <property type="entry name" value="PYRUVATE DEHYDROGENASE E1 COMPONENT SUBUNIT BETA"/>
    <property type="match status" value="1"/>
</dbReference>
<dbReference type="InterPro" id="IPR009014">
    <property type="entry name" value="Transketo_C/PFOR_II"/>
</dbReference>
<dbReference type="Proteomes" id="UP001198565">
    <property type="component" value="Unassembled WGS sequence"/>
</dbReference>
<comment type="cofactor">
    <cofactor evidence="1">
        <name>thiamine diphosphate</name>
        <dbReference type="ChEBI" id="CHEBI:58937"/>
    </cofactor>
</comment>
<name>A0ABS7QQ09_9ACTN</name>
<dbReference type="Gene3D" id="3.40.50.920">
    <property type="match status" value="1"/>
</dbReference>
<dbReference type="Gene3D" id="3.40.50.970">
    <property type="match status" value="1"/>
</dbReference>
<keyword evidence="7" id="KW-1185">Reference proteome</keyword>
<accession>A0ABS7QQ09</accession>
<keyword evidence="3" id="KW-0786">Thiamine pyrophosphate</keyword>
<dbReference type="PANTHER" id="PTHR43257">
    <property type="entry name" value="PYRUVATE DEHYDROGENASE E1 COMPONENT BETA SUBUNIT"/>
    <property type="match status" value="1"/>
</dbReference>
<evidence type="ECO:0000256" key="4">
    <source>
        <dbReference type="SAM" id="MobiDB-lite"/>
    </source>
</evidence>
<evidence type="ECO:0000313" key="6">
    <source>
        <dbReference type="EMBL" id="MBY8885281.1"/>
    </source>
</evidence>
<dbReference type="EMBL" id="JAINVZ010000005">
    <property type="protein sequence ID" value="MBY8885281.1"/>
    <property type="molecule type" value="Genomic_DNA"/>
</dbReference>
<evidence type="ECO:0000313" key="7">
    <source>
        <dbReference type="Proteomes" id="UP001198565"/>
    </source>
</evidence>
<evidence type="ECO:0000259" key="5">
    <source>
        <dbReference type="Pfam" id="PF02780"/>
    </source>
</evidence>
<keyword evidence="2" id="KW-0560">Oxidoreductase</keyword>
<dbReference type="SUPFAM" id="SSF52922">
    <property type="entry name" value="TK C-terminal domain-like"/>
    <property type="match status" value="1"/>
</dbReference>
<evidence type="ECO:0000256" key="3">
    <source>
        <dbReference type="ARBA" id="ARBA00023052"/>
    </source>
</evidence>
<protein>
    <recommendedName>
        <fullName evidence="5">Transketolase C-terminal domain-containing protein</fullName>
    </recommendedName>
</protein>
<dbReference type="InterPro" id="IPR029061">
    <property type="entry name" value="THDP-binding"/>
</dbReference>
<feature type="region of interest" description="Disordered" evidence="4">
    <location>
        <begin position="32"/>
        <end position="56"/>
    </location>
</feature>